<feature type="compositionally biased region" description="Polar residues" evidence="1">
    <location>
        <begin position="273"/>
        <end position="285"/>
    </location>
</feature>
<accession>A0A3P3YGT9</accession>
<geneLocation type="mitochondrion" evidence="2"/>
<dbReference type="AlphaFoldDB" id="A0A3P3YGT9"/>
<keyword evidence="2" id="KW-0496">Mitochondrion</keyword>
<feature type="region of interest" description="Disordered" evidence="1">
    <location>
        <begin position="256"/>
        <end position="298"/>
    </location>
</feature>
<proteinExistence type="predicted"/>
<dbReference type="EMBL" id="OVEO01000011">
    <property type="protein sequence ID" value="SPQ99391.1"/>
    <property type="molecule type" value="Genomic_DNA"/>
</dbReference>
<gene>
    <name evidence="2" type="ORF">PLBR_LOCUS6606</name>
</gene>
<evidence type="ECO:0000256" key="1">
    <source>
        <dbReference type="SAM" id="MobiDB-lite"/>
    </source>
</evidence>
<sequence>MATPVEGAAVTLHDLERAIAAQLGNKRARAEAMDVTGASSATRTTRLLELGIPHSAHVNALAYAFFRVLWPASWHHSLSVTVRCITGDVDLFVSRDNCRPTADTATWRGNGKVVVVSPDDPGTGKGFFYIGVVGRRPSQFVVVANRVEFRGHRPPVAFRTVRDKVRHTLEQLRANDEARDKLDQKVQAICRERTARRKRRRRMQVDHRQMGPTFVVRSYRQKMNPIPTVVDGICTTLTHGPPAVHSIVRFAHTPRSDATPFIDDKQKPHARQRSLSTPGSGQRTPRSAPATARERNDHKEMRLAAVADIGTELQDDVDTHSSRMSRRRSSTRNKFLTTMRTRFDCLGGGELLEPIIIGKTSRCPTRNHALS</sequence>
<name>A0A3P3YGT9_PLABS</name>
<evidence type="ECO:0000313" key="2">
    <source>
        <dbReference type="EMBL" id="SPQ99391.1"/>
    </source>
</evidence>
<dbReference type="Proteomes" id="UP000290189">
    <property type="component" value="Unassembled WGS sequence"/>
</dbReference>
<reference evidence="2 3" key="1">
    <citation type="submission" date="2018-03" db="EMBL/GenBank/DDBJ databases">
        <authorList>
            <person name="Fogelqvist J."/>
        </authorList>
    </citation>
    <scope>NUCLEOTIDE SEQUENCE [LARGE SCALE GENOMIC DNA]</scope>
</reference>
<dbReference type="PROSITE" id="PS50096">
    <property type="entry name" value="IQ"/>
    <property type="match status" value="1"/>
</dbReference>
<organism evidence="2 3">
    <name type="scientific">Plasmodiophora brassicae</name>
    <name type="common">Clubroot disease agent</name>
    <dbReference type="NCBI Taxonomy" id="37360"/>
    <lineage>
        <taxon>Eukaryota</taxon>
        <taxon>Sar</taxon>
        <taxon>Rhizaria</taxon>
        <taxon>Endomyxa</taxon>
        <taxon>Phytomyxea</taxon>
        <taxon>Plasmodiophorida</taxon>
        <taxon>Plasmodiophoridae</taxon>
        <taxon>Plasmodiophora</taxon>
    </lineage>
</organism>
<evidence type="ECO:0000313" key="3">
    <source>
        <dbReference type="Proteomes" id="UP000290189"/>
    </source>
</evidence>
<protein>
    <submittedName>
        <fullName evidence="2">Uncharacterized protein</fullName>
    </submittedName>
</protein>